<organism evidence="1 2">
    <name type="scientific">Reticulomyxa filosa</name>
    <dbReference type="NCBI Taxonomy" id="46433"/>
    <lineage>
        <taxon>Eukaryota</taxon>
        <taxon>Sar</taxon>
        <taxon>Rhizaria</taxon>
        <taxon>Retaria</taxon>
        <taxon>Foraminifera</taxon>
        <taxon>Monothalamids</taxon>
        <taxon>Reticulomyxidae</taxon>
        <taxon>Reticulomyxa</taxon>
    </lineage>
</organism>
<dbReference type="Proteomes" id="UP000023152">
    <property type="component" value="Unassembled WGS sequence"/>
</dbReference>
<dbReference type="EMBL" id="ASPP01020391">
    <property type="protein sequence ID" value="ETO13786.1"/>
    <property type="molecule type" value="Genomic_DNA"/>
</dbReference>
<protein>
    <submittedName>
        <fullName evidence="1">Uncharacterized protein</fullName>
    </submittedName>
</protein>
<dbReference type="AlphaFoldDB" id="X6MJF1"/>
<evidence type="ECO:0000313" key="2">
    <source>
        <dbReference type="Proteomes" id="UP000023152"/>
    </source>
</evidence>
<accession>X6MJF1</accession>
<keyword evidence="2" id="KW-1185">Reference proteome</keyword>
<proteinExistence type="predicted"/>
<reference evidence="1 2" key="1">
    <citation type="journal article" date="2013" name="Curr. Biol.">
        <title>The Genome of the Foraminiferan Reticulomyxa filosa.</title>
        <authorList>
            <person name="Glockner G."/>
            <person name="Hulsmann N."/>
            <person name="Schleicher M."/>
            <person name="Noegel A.A."/>
            <person name="Eichinger L."/>
            <person name="Gallinger C."/>
            <person name="Pawlowski J."/>
            <person name="Sierra R."/>
            <person name="Euteneuer U."/>
            <person name="Pillet L."/>
            <person name="Moustafa A."/>
            <person name="Platzer M."/>
            <person name="Groth M."/>
            <person name="Szafranski K."/>
            <person name="Schliwa M."/>
        </authorList>
    </citation>
    <scope>NUCLEOTIDE SEQUENCE [LARGE SCALE GENOMIC DNA]</scope>
</reference>
<evidence type="ECO:0000313" key="1">
    <source>
        <dbReference type="EMBL" id="ETO13786.1"/>
    </source>
</evidence>
<name>X6MJF1_RETFI</name>
<gene>
    <name evidence="1" type="ORF">RFI_23582</name>
</gene>
<comment type="caution">
    <text evidence="1">The sequence shown here is derived from an EMBL/GenBank/DDBJ whole genome shotgun (WGS) entry which is preliminary data.</text>
</comment>
<sequence>MNVNKYIYHPHLKYDKIFAIHIFFFPLNLFFGFPFLIRPTSTTTLLFFALRWGYCKSIVFFSLDVKPMDAMTFLVVCFFGLDIFFSFYFFFVVIFFFRVQLCHILFVCLFLLKNNINKFFVFFPCCRNCPFFFFCCLFCFVFFNFLVDEEKSQLTSKKNHIRIVSGGLCYVIVSFLHSSLRMRWINVLCFHFPGLCKSKLQNWRTDNVGKRKLKYFYIFYDIAIYTYYTIFPPTLRKKRYQYVDKKKK</sequence>